<organism evidence="3 4">
    <name type="scientific">Mucilaginibacter hurinus</name>
    <dbReference type="NCBI Taxonomy" id="2201324"/>
    <lineage>
        <taxon>Bacteria</taxon>
        <taxon>Pseudomonadati</taxon>
        <taxon>Bacteroidota</taxon>
        <taxon>Sphingobacteriia</taxon>
        <taxon>Sphingobacteriales</taxon>
        <taxon>Sphingobacteriaceae</taxon>
        <taxon>Mucilaginibacter</taxon>
    </lineage>
</organism>
<evidence type="ECO:0000259" key="2">
    <source>
        <dbReference type="Pfam" id="PF17116"/>
    </source>
</evidence>
<dbReference type="RefSeq" id="WP_114003361.1">
    <property type="nucleotide sequence ID" value="NZ_QGDC01000001.1"/>
</dbReference>
<dbReference type="AlphaFoldDB" id="A0A367GSQ6"/>
<evidence type="ECO:0000256" key="1">
    <source>
        <dbReference type="SAM" id="SignalP"/>
    </source>
</evidence>
<comment type="caution">
    <text evidence="3">The sequence shown here is derived from an EMBL/GenBank/DDBJ whole genome shotgun (WGS) entry which is preliminary data.</text>
</comment>
<keyword evidence="4" id="KW-1185">Reference proteome</keyword>
<dbReference type="OrthoDB" id="1522602at2"/>
<dbReference type="EMBL" id="QGDC01000001">
    <property type="protein sequence ID" value="RCH56464.1"/>
    <property type="molecule type" value="Genomic_DNA"/>
</dbReference>
<dbReference type="InterPro" id="IPR031345">
    <property type="entry name" value="T9SS_Plug_N"/>
</dbReference>
<reference evidence="3 4" key="1">
    <citation type="submission" date="2018-05" db="EMBL/GenBank/DDBJ databases">
        <title>Mucilaginibacter hurinus sp. nov., isolated from briquette warehouse soil.</title>
        <authorList>
            <person name="Choi L."/>
        </authorList>
    </citation>
    <scope>NUCLEOTIDE SEQUENCE [LARGE SCALE GENOMIC DNA]</scope>
    <source>
        <strain evidence="3 4">ZR32</strain>
    </source>
</reference>
<evidence type="ECO:0000313" key="3">
    <source>
        <dbReference type="EMBL" id="RCH56464.1"/>
    </source>
</evidence>
<dbReference type="Proteomes" id="UP000253209">
    <property type="component" value="Unassembled WGS sequence"/>
</dbReference>
<sequence>MMKKLISLLLFNLSLTFAFGQPYTETVYKPGIASIEFYNESKQGSIPILPLNSNERVVIAFDDLSGQTGNYYYTVEHCDANWNSSRLSPAEYLQSFTEDQFLTYKYSTGTYRKYVHYEIKFPNANLIPKYAGNYILKVYEDGDKSKLVFTRKLYIINSRVSINANVVQSNDPLKRLTNQKLNFTVDYGSLRVQNPNTDMRVYVTQNLRPDAGLLNTKPTYIRGTQLVYNDVNINDYPGRNEFRLFDMRSLKAGARNIERIFRDTANVVLLNLDINRANEAYSFQYDNNGNFLIINQDGYDTRVDGDYAWVYFTLDAKKNGADGSAYVVGRFNNYQLNDKSKLRYDPEDGRFFTRQFLKQGVYDYEYIWVDSATGKASDIVIEGSHYETENDYQLFVYYRPPGSRWEELAGFQQVNTGSRR</sequence>
<name>A0A367GSQ6_9SPHI</name>
<proteinExistence type="predicted"/>
<feature type="signal peptide" evidence="1">
    <location>
        <begin position="1"/>
        <end position="20"/>
    </location>
</feature>
<evidence type="ECO:0000313" key="4">
    <source>
        <dbReference type="Proteomes" id="UP000253209"/>
    </source>
</evidence>
<keyword evidence="1" id="KW-0732">Signal</keyword>
<protein>
    <submittedName>
        <fullName evidence="3">DUF5103 domain-containing protein</fullName>
    </submittedName>
</protein>
<accession>A0A367GSQ6</accession>
<feature type="domain" description="Type 9 secretion system plug protein N-terminal" evidence="2">
    <location>
        <begin position="32"/>
        <end position="156"/>
    </location>
</feature>
<gene>
    <name evidence="3" type="ORF">DJ568_00985</name>
</gene>
<dbReference type="Pfam" id="PF17116">
    <property type="entry name" value="T9SS_plug_1st"/>
    <property type="match status" value="1"/>
</dbReference>
<feature type="chain" id="PRO_5017043260" evidence="1">
    <location>
        <begin position="21"/>
        <end position="420"/>
    </location>
</feature>